<protein>
    <submittedName>
        <fullName evidence="2">Uncharacterized protein</fullName>
    </submittedName>
</protein>
<feature type="compositionally biased region" description="Basic and acidic residues" evidence="1">
    <location>
        <begin position="64"/>
        <end position="78"/>
    </location>
</feature>
<feature type="compositionally biased region" description="Polar residues" evidence="1">
    <location>
        <begin position="79"/>
        <end position="90"/>
    </location>
</feature>
<feature type="region of interest" description="Disordered" evidence="1">
    <location>
        <begin position="118"/>
        <end position="137"/>
    </location>
</feature>
<dbReference type="AlphaFoldDB" id="A0A6A5SDY1"/>
<evidence type="ECO:0000256" key="1">
    <source>
        <dbReference type="SAM" id="MobiDB-lite"/>
    </source>
</evidence>
<dbReference type="EMBL" id="ML976126">
    <property type="protein sequence ID" value="KAF1937778.1"/>
    <property type="molecule type" value="Genomic_DNA"/>
</dbReference>
<reference evidence="2" key="1">
    <citation type="journal article" date="2020" name="Stud. Mycol.">
        <title>101 Dothideomycetes genomes: a test case for predicting lifestyles and emergence of pathogens.</title>
        <authorList>
            <person name="Haridas S."/>
            <person name="Albert R."/>
            <person name="Binder M."/>
            <person name="Bloem J."/>
            <person name="Labutti K."/>
            <person name="Salamov A."/>
            <person name="Andreopoulos B."/>
            <person name="Baker S."/>
            <person name="Barry K."/>
            <person name="Bills G."/>
            <person name="Bluhm B."/>
            <person name="Cannon C."/>
            <person name="Castanera R."/>
            <person name="Culley D."/>
            <person name="Daum C."/>
            <person name="Ezra D."/>
            <person name="Gonzalez J."/>
            <person name="Henrissat B."/>
            <person name="Kuo A."/>
            <person name="Liang C."/>
            <person name="Lipzen A."/>
            <person name="Lutzoni F."/>
            <person name="Magnuson J."/>
            <person name="Mondo S."/>
            <person name="Nolan M."/>
            <person name="Ohm R."/>
            <person name="Pangilinan J."/>
            <person name="Park H.-J."/>
            <person name="Ramirez L."/>
            <person name="Alfaro M."/>
            <person name="Sun H."/>
            <person name="Tritt A."/>
            <person name="Yoshinaga Y."/>
            <person name="Zwiers L.-H."/>
            <person name="Turgeon B."/>
            <person name="Goodwin S."/>
            <person name="Spatafora J."/>
            <person name="Crous P."/>
            <person name="Grigoriev I."/>
        </authorList>
    </citation>
    <scope>NUCLEOTIDE SEQUENCE</scope>
    <source>
        <strain evidence="2">CBS 161.51</strain>
    </source>
</reference>
<organism evidence="2 3">
    <name type="scientific">Clathrospora elynae</name>
    <dbReference type="NCBI Taxonomy" id="706981"/>
    <lineage>
        <taxon>Eukaryota</taxon>
        <taxon>Fungi</taxon>
        <taxon>Dikarya</taxon>
        <taxon>Ascomycota</taxon>
        <taxon>Pezizomycotina</taxon>
        <taxon>Dothideomycetes</taxon>
        <taxon>Pleosporomycetidae</taxon>
        <taxon>Pleosporales</taxon>
        <taxon>Diademaceae</taxon>
        <taxon>Clathrospora</taxon>
    </lineage>
</organism>
<name>A0A6A5SDY1_9PLEO</name>
<feature type="region of interest" description="Disordered" evidence="1">
    <location>
        <begin position="50"/>
        <end position="90"/>
    </location>
</feature>
<evidence type="ECO:0000313" key="3">
    <source>
        <dbReference type="Proteomes" id="UP000800038"/>
    </source>
</evidence>
<sequence>MNLAMCGPCGADHETKMYDIASGDGRYQFGHELLNEGVMDYATHVATSDLATNGSPDGSSRGFHSIEESVTAKEDHSATHFQPSNRVSNYQEKGYHPTAAHEGNLDGAVEHTFSVVDTESRCHDHQQNTRRSLASLM</sequence>
<evidence type="ECO:0000313" key="2">
    <source>
        <dbReference type="EMBL" id="KAF1937778.1"/>
    </source>
</evidence>
<accession>A0A6A5SDY1</accession>
<proteinExistence type="predicted"/>
<dbReference type="Proteomes" id="UP000800038">
    <property type="component" value="Unassembled WGS sequence"/>
</dbReference>
<keyword evidence="3" id="KW-1185">Reference proteome</keyword>
<feature type="compositionally biased region" description="Basic and acidic residues" evidence="1">
    <location>
        <begin position="118"/>
        <end position="127"/>
    </location>
</feature>
<gene>
    <name evidence="2" type="ORF">EJ02DRAFT_47045</name>
</gene>